<reference evidence="2 3" key="1">
    <citation type="journal article" date="2021" name="Plant Biotechnol. J.">
        <title>Multi-omics assisted identification of the key and species-specific regulatory components of drought-tolerant mechanisms in Gossypium stocksii.</title>
        <authorList>
            <person name="Yu D."/>
            <person name="Ke L."/>
            <person name="Zhang D."/>
            <person name="Wu Y."/>
            <person name="Sun Y."/>
            <person name="Mei J."/>
            <person name="Sun J."/>
            <person name="Sun Y."/>
        </authorList>
    </citation>
    <scope>NUCLEOTIDE SEQUENCE [LARGE SCALE GENOMIC DNA]</scope>
    <source>
        <strain evidence="3">cv. E1</strain>
        <tissue evidence="2">Leaf</tissue>
    </source>
</reference>
<keyword evidence="1" id="KW-0472">Membrane</keyword>
<evidence type="ECO:0000313" key="2">
    <source>
        <dbReference type="EMBL" id="KAH1063886.1"/>
    </source>
</evidence>
<feature type="transmembrane region" description="Helical" evidence="1">
    <location>
        <begin position="30"/>
        <end position="50"/>
    </location>
</feature>
<keyword evidence="3" id="KW-1185">Reference proteome</keyword>
<dbReference type="EMBL" id="JAIQCV010000009">
    <property type="protein sequence ID" value="KAH1063886.1"/>
    <property type="molecule type" value="Genomic_DNA"/>
</dbReference>
<dbReference type="AlphaFoldDB" id="A0A9D3UWR7"/>
<keyword evidence="1" id="KW-1133">Transmembrane helix</keyword>
<comment type="caution">
    <text evidence="2">The sequence shown here is derived from an EMBL/GenBank/DDBJ whole genome shotgun (WGS) entry which is preliminary data.</text>
</comment>
<keyword evidence="1" id="KW-0812">Transmembrane</keyword>
<proteinExistence type="predicted"/>
<gene>
    <name evidence="2" type="ORF">J1N35_028873</name>
</gene>
<dbReference type="Proteomes" id="UP000828251">
    <property type="component" value="Unassembled WGS sequence"/>
</dbReference>
<sequence>MEGIINYLTGGHSEWTCQANSEVPLKFNMAIMFLMAKIWMQFIFTCLAATNNASNFTAYRAVMLYSILQHEQICVGHWI</sequence>
<evidence type="ECO:0000256" key="1">
    <source>
        <dbReference type="SAM" id="Phobius"/>
    </source>
</evidence>
<organism evidence="2 3">
    <name type="scientific">Gossypium stocksii</name>
    <dbReference type="NCBI Taxonomy" id="47602"/>
    <lineage>
        <taxon>Eukaryota</taxon>
        <taxon>Viridiplantae</taxon>
        <taxon>Streptophyta</taxon>
        <taxon>Embryophyta</taxon>
        <taxon>Tracheophyta</taxon>
        <taxon>Spermatophyta</taxon>
        <taxon>Magnoliopsida</taxon>
        <taxon>eudicotyledons</taxon>
        <taxon>Gunneridae</taxon>
        <taxon>Pentapetalae</taxon>
        <taxon>rosids</taxon>
        <taxon>malvids</taxon>
        <taxon>Malvales</taxon>
        <taxon>Malvaceae</taxon>
        <taxon>Malvoideae</taxon>
        <taxon>Gossypium</taxon>
    </lineage>
</organism>
<evidence type="ECO:0000313" key="3">
    <source>
        <dbReference type="Proteomes" id="UP000828251"/>
    </source>
</evidence>
<protein>
    <submittedName>
        <fullName evidence="2">Uncharacterized protein</fullName>
    </submittedName>
</protein>
<accession>A0A9D3UWR7</accession>
<name>A0A9D3UWR7_9ROSI</name>